<evidence type="ECO:0000256" key="9">
    <source>
        <dbReference type="PROSITE-ProRule" id="PRU00175"/>
    </source>
</evidence>
<protein>
    <recommendedName>
        <fullName evidence="2">RBR-type E3 ubiquitin transferase</fullName>
        <ecNumber evidence="2">2.3.2.31</ecNumber>
    </recommendedName>
</protein>
<dbReference type="InterPro" id="IPR013083">
    <property type="entry name" value="Znf_RING/FYVE/PHD"/>
</dbReference>
<dbReference type="SMART" id="SM00647">
    <property type="entry name" value="IBR"/>
    <property type="match status" value="2"/>
</dbReference>
<organism evidence="12 13">
    <name type="scientific">Plenodomus tracheiphilus IPT5</name>
    <dbReference type="NCBI Taxonomy" id="1408161"/>
    <lineage>
        <taxon>Eukaryota</taxon>
        <taxon>Fungi</taxon>
        <taxon>Dikarya</taxon>
        <taxon>Ascomycota</taxon>
        <taxon>Pezizomycotina</taxon>
        <taxon>Dothideomycetes</taxon>
        <taxon>Pleosporomycetidae</taxon>
        <taxon>Pleosporales</taxon>
        <taxon>Pleosporineae</taxon>
        <taxon>Leptosphaeriaceae</taxon>
        <taxon>Plenodomus</taxon>
    </lineage>
</organism>
<feature type="non-terminal residue" evidence="12">
    <location>
        <position position="205"/>
    </location>
</feature>
<evidence type="ECO:0000313" key="13">
    <source>
        <dbReference type="Proteomes" id="UP000799423"/>
    </source>
</evidence>
<dbReference type="EMBL" id="MU006288">
    <property type="protein sequence ID" value="KAF2856778.1"/>
    <property type="molecule type" value="Genomic_DNA"/>
</dbReference>
<dbReference type="OrthoDB" id="1431934at2759"/>
<dbReference type="InterPro" id="IPR002867">
    <property type="entry name" value="IBR_dom"/>
</dbReference>
<evidence type="ECO:0000259" key="11">
    <source>
        <dbReference type="PROSITE" id="PS51873"/>
    </source>
</evidence>
<evidence type="ECO:0000256" key="2">
    <source>
        <dbReference type="ARBA" id="ARBA00012251"/>
    </source>
</evidence>
<dbReference type="GO" id="GO:0008270">
    <property type="term" value="F:zinc ion binding"/>
    <property type="evidence" value="ECO:0007669"/>
    <property type="project" value="UniProtKB-KW"/>
</dbReference>
<dbReference type="Pfam" id="PF01485">
    <property type="entry name" value="IBR"/>
    <property type="match status" value="1"/>
</dbReference>
<evidence type="ECO:0000259" key="10">
    <source>
        <dbReference type="PROSITE" id="PS50089"/>
    </source>
</evidence>
<sequence length="205" mass="24135">QECIICTEIRSTHHFPSRPPTSQCTHEPNTCRRCLRTWIHSEFKSKIWNEINCPICSTRMEYKDIRDFAPHEIFLRYDNLHTRAVFSALPNFTWCMSPTCTSGQFHNHHNDSSSSSPKFRCLKCRNTYCVRHGVSWHKGETCKAYDAKMERQIKRAEDVASLETIRRTTKKCPKCGRCIEKNFGCEHMTCVKCKHQFCWQCLVAY</sequence>
<dbReference type="CDD" id="cd20335">
    <property type="entry name" value="BRcat_RBR"/>
    <property type="match status" value="1"/>
</dbReference>
<evidence type="ECO:0000313" key="12">
    <source>
        <dbReference type="EMBL" id="KAF2856778.1"/>
    </source>
</evidence>
<dbReference type="PROSITE" id="PS00518">
    <property type="entry name" value="ZF_RING_1"/>
    <property type="match status" value="1"/>
</dbReference>
<keyword evidence="5" id="KW-0677">Repeat</keyword>
<feature type="domain" description="RING-type" evidence="10">
    <location>
        <begin position="3"/>
        <end position="57"/>
    </location>
</feature>
<evidence type="ECO:0000256" key="3">
    <source>
        <dbReference type="ARBA" id="ARBA00022679"/>
    </source>
</evidence>
<feature type="non-terminal residue" evidence="12">
    <location>
        <position position="1"/>
    </location>
</feature>
<keyword evidence="4" id="KW-0479">Metal-binding</keyword>
<dbReference type="AlphaFoldDB" id="A0A6A7BQS8"/>
<proteinExistence type="predicted"/>
<evidence type="ECO:0000256" key="8">
    <source>
        <dbReference type="ARBA" id="ARBA00022833"/>
    </source>
</evidence>
<reference evidence="12" key="1">
    <citation type="submission" date="2020-01" db="EMBL/GenBank/DDBJ databases">
        <authorList>
            <consortium name="DOE Joint Genome Institute"/>
            <person name="Haridas S."/>
            <person name="Albert R."/>
            <person name="Binder M."/>
            <person name="Bloem J."/>
            <person name="Labutti K."/>
            <person name="Salamov A."/>
            <person name="Andreopoulos B."/>
            <person name="Baker S.E."/>
            <person name="Barry K."/>
            <person name="Bills G."/>
            <person name="Bluhm B.H."/>
            <person name="Cannon C."/>
            <person name="Castanera R."/>
            <person name="Culley D.E."/>
            <person name="Daum C."/>
            <person name="Ezra D."/>
            <person name="Gonzalez J.B."/>
            <person name="Henrissat B."/>
            <person name="Kuo A."/>
            <person name="Liang C."/>
            <person name="Lipzen A."/>
            <person name="Lutzoni F."/>
            <person name="Magnuson J."/>
            <person name="Mondo S."/>
            <person name="Nolan M."/>
            <person name="Ohm R."/>
            <person name="Pangilinan J."/>
            <person name="Park H.-J."/>
            <person name="Ramirez L."/>
            <person name="Alfaro M."/>
            <person name="Sun H."/>
            <person name="Tritt A."/>
            <person name="Yoshinaga Y."/>
            <person name="Zwiers L.-H."/>
            <person name="Turgeon B.G."/>
            <person name="Goodwin S.B."/>
            <person name="Spatafora J.W."/>
            <person name="Crous P.W."/>
            <person name="Grigoriev I.V."/>
        </authorList>
    </citation>
    <scope>NUCLEOTIDE SEQUENCE</scope>
    <source>
        <strain evidence="12">IPT5</strain>
    </source>
</reference>
<keyword evidence="7" id="KW-0833">Ubl conjugation pathway</keyword>
<gene>
    <name evidence="12" type="ORF">T440DRAFT_356672</name>
</gene>
<evidence type="ECO:0000256" key="4">
    <source>
        <dbReference type="ARBA" id="ARBA00022723"/>
    </source>
</evidence>
<dbReference type="InterPro" id="IPR001841">
    <property type="entry name" value="Znf_RING"/>
</dbReference>
<keyword evidence="8" id="KW-0862">Zinc</keyword>
<dbReference type="Pfam" id="PF22191">
    <property type="entry name" value="IBR_1"/>
    <property type="match status" value="1"/>
</dbReference>
<dbReference type="InterPro" id="IPR017907">
    <property type="entry name" value="Znf_RING_CS"/>
</dbReference>
<dbReference type="InterPro" id="IPR044066">
    <property type="entry name" value="TRIAD_supradom"/>
</dbReference>
<name>A0A6A7BQS8_9PLEO</name>
<dbReference type="PROSITE" id="PS51873">
    <property type="entry name" value="TRIAD"/>
    <property type="match status" value="1"/>
</dbReference>
<dbReference type="EC" id="2.3.2.31" evidence="2"/>
<accession>A0A6A7BQS8</accession>
<keyword evidence="13" id="KW-1185">Reference proteome</keyword>
<dbReference type="Proteomes" id="UP000799423">
    <property type="component" value="Unassembled WGS sequence"/>
</dbReference>
<keyword evidence="3" id="KW-0808">Transferase</keyword>
<evidence type="ECO:0000256" key="7">
    <source>
        <dbReference type="ARBA" id="ARBA00022786"/>
    </source>
</evidence>
<evidence type="ECO:0000256" key="6">
    <source>
        <dbReference type="ARBA" id="ARBA00022771"/>
    </source>
</evidence>
<dbReference type="Gene3D" id="3.30.40.10">
    <property type="entry name" value="Zinc/RING finger domain, C3HC4 (zinc finger)"/>
    <property type="match status" value="1"/>
</dbReference>
<feature type="domain" description="RING-type" evidence="11">
    <location>
        <begin position="1"/>
        <end position="205"/>
    </location>
</feature>
<dbReference type="InterPro" id="IPR031127">
    <property type="entry name" value="E3_UB_ligase_RBR"/>
</dbReference>
<evidence type="ECO:0000256" key="1">
    <source>
        <dbReference type="ARBA" id="ARBA00001798"/>
    </source>
</evidence>
<dbReference type="SUPFAM" id="SSF57850">
    <property type="entry name" value="RING/U-box"/>
    <property type="match status" value="3"/>
</dbReference>
<keyword evidence="6 9" id="KW-0863">Zinc-finger</keyword>
<dbReference type="Gene3D" id="1.20.120.1750">
    <property type="match status" value="1"/>
</dbReference>
<dbReference type="GO" id="GO:0061630">
    <property type="term" value="F:ubiquitin protein ligase activity"/>
    <property type="evidence" value="ECO:0007669"/>
    <property type="project" value="UniProtKB-EC"/>
</dbReference>
<evidence type="ECO:0000256" key="5">
    <source>
        <dbReference type="ARBA" id="ARBA00022737"/>
    </source>
</evidence>
<dbReference type="PROSITE" id="PS50089">
    <property type="entry name" value="ZF_RING_2"/>
    <property type="match status" value="1"/>
</dbReference>
<dbReference type="PANTHER" id="PTHR11685">
    <property type="entry name" value="RBR FAMILY RING FINGER AND IBR DOMAIN-CONTAINING"/>
    <property type="match status" value="1"/>
</dbReference>
<comment type="catalytic activity">
    <reaction evidence="1">
        <text>[E2 ubiquitin-conjugating enzyme]-S-ubiquitinyl-L-cysteine + [acceptor protein]-L-lysine = [E2 ubiquitin-conjugating enzyme]-L-cysteine + [acceptor protein]-N(6)-ubiquitinyl-L-lysine.</text>
        <dbReference type="EC" id="2.3.2.31"/>
    </reaction>
</comment>
<dbReference type="GO" id="GO:0016567">
    <property type="term" value="P:protein ubiquitination"/>
    <property type="evidence" value="ECO:0007669"/>
    <property type="project" value="InterPro"/>
</dbReference>